<name>A0A9P1JW51_9PROT</name>
<proteinExistence type="predicted"/>
<sequence>MPLNGAEFWKIVWRNEAKSGYFTVACKTPFMRIA</sequence>
<evidence type="ECO:0000313" key="1">
    <source>
        <dbReference type="EMBL" id="CCD00899.1"/>
    </source>
</evidence>
<gene>
    <name evidence="1" type="ORF">AZOBR_p1130122</name>
</gene>
<dbReference type="EMBL" id="HE577328">
    <property type="protein sequence ID" value="CCD00899.1"/>
    <property type="molecule type" value="Genomic_DNA"/>
</dbReference>
<dbReference type="KEGG" id="abs:AZOBR_p1130122"/>
<reference evidence="1 2" key="1">
    <citation type="journal article" date="2011" name="PLoS Genet.">
        <title>Azospirillum genomes reveal transition of bacteria from aquatic to terrestrial environments.</title>
        <authorList>
            <person name="Wisniewski-Dye F."/>
            <person name="Borziak K."/>
            <person name="Khalsa-Moyers G."/>
            <person name="Alexandre G."/>
            <person name="Sukharnikov L.O."/>
            <person name="Wuichet K."/>
            <person name="Hurst G.B."/>
            <person name="McDonald W.H."/>
            <person name="Robertson J.S."/>
            <person name="Barbe V."/>
            <person name="Calteau A."/>
            <person name="Rouy Z."/>
            <person name="Mangenot S."/>
            <person name="Prigent-Combaret C."/>
            <person name="Normand P."/>
            <person name="Boyer M."/>
            <person name="Siguier P."/>
            <person name="Dessaux Y."/>
            <person name="Elmerich C."/>
            <person name="Condemine G."/>
            <person name="Krishnen G."/>
            <person name="Kennedy I."/>
            <person name="Paterson A.H."/>
            <person name="Gonzalez V."/>
            <person name="Mavingui P."/>
            <person name="Zhulin I.B."/>
        </authorList>
    </citation>
    <scope>NUCLEOTIDE SEQUENCE [LARGE SCALE GENOMIC DNA]</scope>
    <source>
        <strain evidence="1 2">Sp245</strain>
    </source>
</reference>
<geneLocation type="plasmid" evidence="1 2">
    <name>AZOBR_p1</name>
</geneLocation>
<keyword evidence="1" id="KW-0614">Plasmid</keyword>
<evidence type="ECO:0000313" key="2">
    <source>
        <dbReference type="Proteomes" id="UP000007319"/>
    </source>
</evidence>
<accession>A0A9P1JW51</accession>
<protein>
    <submittedName>
        <fullName evidence="1">Uncharacterized protein</fullName>
    </submittedName>
</protein>
<dbReference type="AlphaFoldDB" id="A0A9P1JW51"/>
<dbReference type="Proteomes" id="UP000007319">
    <property type="component" value="Plasmid AZOBR_p1"/>
</dbReference>
<organism evidence="1 2">
    <name type="scientific">Azospirillum baldaniorum</name>
    <dbReference type="NCBI Taxonomy" id="1064539"/>
    <lineage>
        <taxon>Bacteria</taxon>
        <taxon>Pseudomonadati</taxon>
        <taxon>Pseudomonadota</taxon>
        <taxon>Alphaproteobacteria</taxon>
        <taxon>Rhodospirillales</taxon>
        <taxon>Azospirillaceae</taxon>
        <taxon>Azospirillum</taxon>
    </lineage>
</organism>
<keyword evidence="2" id="KW-1185">Reference proteome</keyword>